<proteinExistence type="predicted"/>
<dbReference type="NCBIfam" id="NF038065">
    <property type="entry name" value="Pr6Pr"/>
    <property type="match status" value="1"/>
</dbReference>
<keyword evidence="1" id="KW-1133">Transmembrane helix</keyword>
<feature type="transmembrane region" description="Helical" evidence="1">
    <location>
        <begin position="43"/>
        <end position="65"/>
    </location>
</feature>
<feature type="transmembrane region" description="Helical" evidence="1">
    <location>
        <begin position="12"/>
        <end position="31"/>
    </location>
</feature>
<protein>
    <recommendedName>
        <fullName evidence="4">Pr6Pr family membrane protein</fullName>
    </recommendedName>
</protein>
<dbReference type="OrthoDB" id="9809977at2"/>
<feature type="transmembrane region" description="Helical" evidence="1">
    <location>
        <begin position="112"/>
        <end position="130"/>
    </location>
</feature>
<accession>A0A179B441</accession>
<dbReference type="AlphaFoldDB" id="A0A179B441"/>
<keyword evidence="1" id="KW-0812">Transmembrane</keyword>
<feature type="transmembrane region" description="Helical" evidence="1">
    <location>
        <begin position="142"/>
        <end position="164"/>
    </location>
</feature>
<dbReference type="RefSeq" id="WP_064231023.1">
    <property type="nucleotide sequence ID" value="NZ_LVZK01000001.1"/>
</dbReference>
<dbReference type="Proteomes" id="UP000078368">
    <property type="component" value="Unassembled WGS sequence"/>
</dbReference>
<feature type="transmembrane region" description="Helical" evidence="1">
    <location>
        <begin position="184"/>
        <end position="210"/>
    </location>
</feature>
<feature type="transmembrane region" description="Helical" evidence="1">
    <location>
        <begin position="77"/>
        <end position="100"/>
    </location>
</feature>
<organism evidence="2 3">
    <name type="scientific">Peptidiphaga gingivicola</name>
    <dbReference type="NCBI Taxonomy" id="2741497"/>
    <lineage>
        <taxon>Bacteria</taxon>
        <taxon>Bacillati</taxon>
        <taxon>Actinomycetota</taxon>
        <taxon>Actinomycetes</taxon>
        <taxon>Actinomycetales</taxon>
        <taxon>Actinomycetaceae</taxon>
        <taxon>Peptidiphaga</taxon>
    </lineage>
</organism>
<gene>
    <name evidence="2" type="ORF">A4H34_02950</name>
</gene>
<dbReference type="STRING" id="1823756.A4H34_02950"/>
<keyword evidence="1" id="KW-0472">Membrane</keyword>
<evidence type="ECO:0000256" key="1">
    <source>
        <dbReference type="SAM" id="Phobius"/>
    </source>
</evidence>
<dbReference type="EMBL" id="LVZK01000001">
    <property type="protein sequence ID" value="OAP86149.1"/>
    <property type="molecule type" value="Genomic_DNA"/>
</dbReference>
<name>A0A179B441_9ACTO</name>
<reference evidence="2 3" key="1">
    <citation type="submission" date="2016-04" db="EMBL/GenBank/DDBJ databases">
        <title>Peptidophaga gingivicola gen. nov., sp. nov., isolated from human subgingival plaque.</title>
        <authorList>
            <person name="Beall C.J."/>
            <person name="Mokrzan E.M."/>
            <person name="Griffen A.L."/>
            <person name="Leys E.J."/>
        </authorList>
    </citation>
    <scope>NUCLEOTIDE SEQUENCE [LARGE SCALE GENOMIC DNA]</scope>
    <source>
        <strain evidence="2 3">BA112</strain>
    </source>
</reference>
<sequence length="217" mass="24756">MEAKRVAVKRRGIQMVNALAIVLLGVTGVYVQMYPFKWFQFTYYTMISNSLVVLFFGLHLVLLAVNCTGVLRSKGYLRVKAAVTTAILMTFFTFGILLLPKTDPSEVLAYDNLTVHFIVPILVAADWLFFDPRGSYRRTEPLLWPALPLAYLFYALVRGIVFNVPIPENEDSPFPYFFLNGRQIGWGAVTLYCVVMLVLFVLLGYAMYWVKRGKKRA</sequence>
<evidence type="ECO:0000313" key="2">
    <source>
        <dbReference type="EMBL" id="OAP86149.1"/>
    </source>
</evidence>
<comment type="caution">
    <text evidence="2">The sequence shown here is derived from an EMBL/GenBank/DDBJ whole genome shotgun (WGS) entry which is preliminary data.</text>
</comment>
<evidence type="ECO:0008006" key="4">
    <source>
        <dbReference type="Google" id="ProtNLM"/>
    </source>
</evidence>
<evidence type="ECO:0000313" key="3">
    <source>
        <dbReference type="Proteomes" id="UP000078368"/>
    </source>
</evidence>
<keyword evidence="3" id="KW-1185">Reference proteome</keyword>
<dbReference type="InterPro" id="IPR049713">
    <property type="entry name" value="Pr6Pr-like"/>
</dbReference>